<evidence type="ECO:0000256" key="1">
    <source>
        <dbReference type="ARBA" id="ARBA00022741"/>
    </source>
</evidence>
<dbReference type="Pfam" id="PF16575">
    <property type="entry name" value="CLP1_P"/>
    <property type="match status" value="1"/>
</dbReference>
<dbReference type="GO" id="GO:0006388">
    <property type="term" value="P:tRNA splicing, via endonucleolytic cleavage and ligation"/>
    <property type="evidence" value="ECO:0007669"/>
    <property type="project" value="TreeGrafter"/>
</dbReference>
<gene>
    <name evidence="4" type="ORF">TVY486_0603180</name>
</gene>
<dbReference type="OMA" id="GENQWER"/>
<sequence length="422" mass="45704">MSKPADAAHNISHKNFELERSELSLHFIGPGAVVLVDGVASAHGAPLKKNVRYNFAHCGVPVVCPLSCRLHVEGNFTYAVGLINSHVDDIHAVIDLARAEATIGTANSENKPRSSERCVRGPNVLVIGDNNTGKSSICRALANLATSSQTYGVALVDADVGQQGITCPGSIATVFVEQYIPVDDGFNTMMPLTFFLGDKTVTPSTRRRYLDFCALTAQAVGSVRASKPKFALGGMIVNTMGWVTGLGRDILLDLLSVFDVTHVVVCGSDEELADEVRRAMIGRTVAILSYPKQPRMFPRDTSQRRLSRTEQLCKYFLGTIRTPLSSFRGVAFIKDVHFIDAVTLERLTWCDVKPLSLAAVSWADSLEMVSEANIAGFIVMLEVGKKFFSFLSPAAGSLPKPFLLVSPVIKLPWEKVPPISAP</sequence>
<reference evidence="4" key="1">
    <citation type="journal article" date="2012" name="Proc. Natl. Acad. Sci. U.S.A.">
        <title>Antigenic diversity is generated by distinct evolutionary mechanisms in African trypanosome species.</title>
        <authorList>
            <person name="Jackson A.P."/>
            <person name="Berry A."/>
            <person name="Aslett M."/>
            <person name="Allison H.C."/>
            <person name="Burton P."/>
            <person name="Vavrova-Anderson J."/>
            <person name="Brown R."/>
            <person name="Browne H."/>
            <person name="Corton N."/>
            <person name="Hauser H."/>
            <person name="Gamble J."/>
            <person name="Gilderthorp R."/>
            <person name="Marcello L."/>
            <person name="McQuillan J."/>
            <person name="Otto T.D."/>
            <person name="Quail M.A."/>
            <person name="Sanders M.J."/>
            <person name="van Tonder A."/>
            <person name="Ginger M.L."/>
            <person name="Field M.C."/>
            <person name="Barry J.D."/>
            <person name="Hertz-Fowler C."/>
            <person name="Berriman M."/>
        </authorList>
    </citation>
    <scope>NUCLEOTIDE SEQUENCE</scope>
    <source>
        <strain evidence="4">Y486</strain>
    </source>
</reference>
<dbReference type="PANTHER" id="PTHR12755:SF6">
    <property type="entry name" value="POLYRIBONUCLEOTIDE 5'-HYDROXYL-KINASE CLP1"/>
    <property type="match status" value="1"/>
</dbReference>
<evidence type="ECO:0000259" key="3">
    <source>
        <dbReference type="Pfam" id="PF16575"/>
    </source>
</evidence>
<feature type="domain" description="Clp1 P-loop" evidence="3">
    <location>
        <begin position="128"/>
        <end position="316"/>
    </location>
</feature>
<dbReference type="InterPro" id="IPR027417">
    <property type="entry name" value="P-loop_NTPase"/>
</dbReference>
<dbReference type="GO" id="GO:0051731">
    <property type="term" value="F:polynucleotide 5'-hydroxyl-kinase activity"/>
    <property type="evidence" value="ECO:0007669"/>
    <property type="project" value="InterPro"/>
</dbReference>
<dbReference type="GO" id="GO:0005524">
    <property type="term" value="F:ATP binding"/>
    <property type="evidence" value="ECO:0007669"/>
    <property type="project" value="UniProtKB-KW"/>
</dbReference>
<evidence type="ECO:0000313" key="4">
    <source>
        <dbReference type="EMBL" id="CCC48527.1"/>
    </source>
</evidence>
<keyword evidence="1" id="KW-0547">Nucleotide-binding</keyword>
<dbReference type="InterPro" id="IPR032319">
    <property type="entry name" value="CLP1_P"/>
</dbReference>
<dbReference type="InterPro" id="IPR045116">
    <property type="entry name" value="Clp1/Grc3"/>
</dbReference>
<dbReference type="EMBL" id="HE573022">
    <property type="protein sequence ID" value="CCC48527.1"/>
    <property type="molecule type" value="Genomic_DNA"/>
</dbReference>
<dbReference type="VEuPathDB" id="TriTrypDB:TvY486_0603180"/>
<name>G0TX37_TRYVY</name>
<evidence type="ECO:0000256" key="2">
    <source>
        <dbReference type="ARBA" id="ARBA00022840"/>
    </source>
</evidence>
<accession>G0TX37</accession>
<dbReference type="GO" id="GO:0005634">
    <property type="term" value="C:nucleus"/>
    <property type="evidence" value="ECO:0007669"/>
    <property type="project" value="TreeGrafter"/>
</dbReference>
<keyword evidence="2" id="KW-0067">ATP-binding</keyword>
<dbReference type="SUPFAM" id="SSF52540">
    <property type="entry name" value="P-loop containing nucleoside triphosphate hydrolases"/>
    <property type="match status" value="2"/>
</dbReference>
<dbReference type="Gene3D" id="3.40.50.300">
    <property type="entry name" value="P-loop containing nucleotide triphosphate hydrolases"/>
    <property type="match status" value="1"/>
</dbReference>
<protein>
    <submittedName>
        <fullName evidence="4">Putative conserved pre-mRNA cleavage complex II Clp1-like</fullName>
    </submittedName>
</protein>
<organism evidence="4">
    <name type="scientific">Trypanosoma vivax (strain Y486)</name>
    <dbReference type="NCBI Taxonomy" id="1055687"/>
    <lineage>
        <taxon>Eukaryota</taxon>
        <taxon>Discoba</taxon>
        <taxon>Euglenozoa</taxon>
        <taxon>Kinetoplastea</taxon>
        <taxon>Metakinetoplastina</taxon>
        <taxon>Trypanosomatida</taxon>
        <taxon>Trypanosomatidae</taxon>
        <taxon>Trypanosoma</taxon>
        <taxon>Duttonella</taxon>
    </lineage>
</organism>
<proteinExistence type="predicted"/>
<dbReference type="PANTHER" id="PTHR12755">
    <property type="entry name" value="CLEAVAGE/POLYADENYLATION FACTOR IA SUBUNIT CLP1P"/>
    <property type="match status" value="1"/>
</dbReference>
<dbReference type="AlphaFoldDB" id="G0TX37"/>